<dbReference type="OrthoDB" id="5520897at2"/>
<dbReference type="PANTHER" id="PTHR38095:SF1">
    <property type="entry name" value="ANAEROBIC DIMETHYL SULFOXIDE REDUCTASE CHAIN YNFH"/>
    <property type="match status" value="1"/>
</dbReference>
<dbReference type="EMBL" id="APKE01000010">
    <property type="protein sequence ID" value="KAF0676821.1"/>
    <property type="molecule type" value="Genomic_DNA"/>
</dbReference>
<feature type="transmembrane region" description="Helical" evidence="1">
    <location>
        <begin position="39"/>
        <end position="59"/>
    </location>
</feature>
<name>A0A921NQC3_9RHOB</name>
<accession>A0A921NQC3</accession>
<dbReference type="InterPro" id="IPR007059">
    <property type="entry name" value="DmsC"/>
</dbReference>
<sequence length="292" mass="30761">MHPAPSLIAFSLLSGLGFGLLAMLGLGIAAPEGLVGTVFWGLGLGLSGSALLASAFHLGHPERALKAFSQWRSSWLSREAWLASAAMAVFALHAGLITFAGWRIAPLGWLGALLALGTVGATAMIYAQLRTVPRWHHWSTPALFIGHALAGGSLLAGKTVLAGILLIALGAGQLAAWWLGDRLFARSGTSITRATGLGVPDGIRLWEAPHTGQNYLTREMVFVIARKHVAKLRVIAAVFGYAAPAVLLLLPSVDHAIAAVAVLCHIFGAAVSRWLFFAEAEHVVGLYYGRGR</sequence>
<dbReference type="GO" id="GO:0005886">
    <property type="term" value="C:plasma membrane"/>
    <property type="evidence" value="ECO:0007669"/>
    <property type="project" value="TreeGrafter"/>
</dbReference>
<keyword evidence="1" id="KW-1133">Transmembrane helix</keyword>
<dbReference type="Pfam" id="PF04976">
    <property type="entry name" value="DmsC"/>
    <property type="match status" value="1"/>
</dbReference>
<dbReference type="AlphaFoldDB" id="A0A921NQC3"/>
<proteinExistence type="predicted"/>
<dbReference type="GO" id="GO:0009390">
    <property type="term" value="C:dimethyl sulfoxide reductase complex"/>
    <property type="evidence" value="ECO:0007669"/>
    <property type="project" value="TreeGrafter"/>
</dbReference>
<feature type="transmembrane region" description="Helical" evidence="1">
    <location>
        <begin position="256"/>
        <end position="276"/>
    </location>
</feature>
<dbReference type="Proteomes" id="UP000698242">
    <property type="component" value="Unassembled WGS sequence"/>
</dbReference>
<evidence type="ECO:0000313" key="2">
    <source>
        <dbReference type="EMBL" id="KAF0676821.1"/>
    </source>
</evidence>
<feature type="transmembrane region" description="Helical" evidence="1">
    <location>
        <begin position="161"/>
        <end position="180"/>
    </location>
</feature>
<protein>
    <submittedName>
        <fullName evidence="2">Dimethylsulfoxide reductase</fullName>
    </submittedName>
</protein>
<dbReference type="GO" id="GO:0009389">
    <property type="term" value="F:dimethyl sulfoxide reductase activity"/>
    <property type="evidence" value="ECO:0007669"/>
    <property type="project" value="TreeGrafter"/>
</dbReference>
<evidence type="ECO:0000256" key="1">
    <source>
        <dbReference type="SAM" id="Phobius"/>
    </source>
</evidence>
<keyword evidence="3" id="KW-1185">Reference proteome</keyword>
<dbReference type="GO" id="GO:0019645">
    <property type="term" value="P:anaerobic electron transport chain"/>
    <property type="evidence" value="ECO:0007669"/>
    <property type="project" value="InterPro"/>
</dbReference>
<organism evidence="2 3">
    <name type="scientific">Profundibacterium mesophilum KAUST100406-0324</name>
    <dbReference type="NCBI Taxonomy" id="1037889"/>
    <lineage>
        <taxon>Bacteria</taxon>
        <taxon>Pseudomonadati</taxon>
        <taxon>Pseudomonadota</taxon>
        <taxon>Alphaproteobacteria</taxon>
        <taxon>Rhodobacterales</taxon>
        <taxon>Roseobacteraceae</taxon>
        <taxon>Profundibacterium</taxon>
    </lineage>
</organism>
<gene>
    <name evidence="2" type="ORF">PMES_00617</name>
</gene>
<feature type="transmembrane region" description="Helical" evidence="1">
    <location>
        <begin position="138"/>
        <end position="155"/>
    </location>
</feature>
<keyword evidence="1" id="KW-0812">Transmembrane</keyword>
<dbReference type="PANTHER" id="PTHR38095">
    <property type="entry name" value="ANAEROBIC DIMETHYL SULFOXIDE REDUCTASE CHAIN YNFH"/>
    <property type="match status" value="1"/>
</dbReference>
<feature type="transmembrane region" description="Helical" evidence="1">
    <location>
        <begin position="108"/>
        <end position="126"/>
    </location>
</feature>
<dbReference type="RefSeq" id="WP_159964045.1">
    <property type="nucleotide sequence ID" value="NZ_APKE01000010.1"/>
</dbReference>
<feature type="transmembrane region" description="Helical" evidence="1">
    <location>
        <begin position="232"/>
        <end position="250"/>
    </location>
</feature>
<reference evidence="2" key="1">
    <citation type="submission" date="2013-03" db="EMBL/GenBank/DDBJ databases">
        <title>Genome Sequence of the Profundibacterium mesophilum strain KAUST100406-0324T from Red Sea, a novel genus in the family Rhodobacteraceae.</title>
        <authorList>
            <person name="Essack M."/>
            <person name="Alam I."/>
            <person name="Lafi F."/>
            <person name="Alawi W."/>
            <person name="Kamanu F."/>
            <person name="Al-Suwailem A."/>
            <person name="Lee O.O."/>
            <person name="Xu Y."/>
            <person name="Bajic V."/>
            <person name="Qian P.-Y."/>
            <person name="Archer J."/>
        </authorList>
    </citation>
    <scope>NUCLEOTIDE SEQUENCE</scope>
    <source>
        <strain evidence="2">KAUST100406-0324</strain>
    </source>
</reference>
<comment type="caution">
    <text evidence="2">The sequence shown here is derived from an EMBL/GenBank/DDBJ whole genome shotgun (WGS) entry which is preliminary data.</text>
</comment>
<evidence type="ECO:0000313" key="3">
    <source>
        <dbReference type="Proteomes" id="UP000698242"/>
    </source>
</evidence>
<keyword evidence="1" id="KW-0472">Membrane</keyword>
<feature type="transmembrane region" description="Helical" evidence="1">
    <location>
        <begin position="80"/>
        <end position="102"/>
    </location>
</feature>